<keyword evidence="2" id="KW-1185">Reference proteome</keyword>
<proteinExistence type="predicted"/>
<reference evidence="1 2" key="1">
    <citation type="submission" date="2018-07" db="EMBL/GenBank/DDBJ databases">
        <title>Genome assembly of strain KB82.</title>
        <authorList>
            <person name="Kukolya J."/>
            <person name="Horvath B."/>
            <person name="Nagy I."/>
            <person name="Toth A."/>
        </authorList>
    </citation>
    <scope>NUCLEOTIDE SEQUENCE [LARGE SCALE GENOMIC DNA]</scope>
    <source>
        <strain evidence="1 2">Kb82</strain>
    </source>
</reference>
<dbReference type="EMBL" id="PRDM01000008">
    <property type="protein sequence ID" value="MBE8728280.1"/>
    <property type="molecule type" value="Genomic_DNA"/>
</dbReference>
<name>A0ABR9TSD4_9FLAO</name>
<organism evidence="1 2">
    <name type="scientific">Flavobacterium hungaricum</name>
    <dbReference type="NCBI Taxonomy" id="2082725"/>
    <lineage>
        <taxon>Bacteria</taxon>
        <taxon>Pseudomonadati</taxon>
        <taxon>Bacteroidota</taxon>
        <taxon>Flavobacteriia</taxon>
        <taxon>Flavobacteriales</taxon>
        <taxon>Flavobacteriaceae</taxon>
        <taxon>Flavobacterium</taxon>
    </lineage>
</organism>
<dbReference type="Proteomes" id="UP000640614">
    <property type="component" value="Unassembled WGS sequence"/>
</dbReference>
<evidence type="ECO:0000313" key="1">
    <source>
        <dbReference type="EMBL" id="MBE8728280.1"/>
    </source>
</evidence>
<evidence type="ECO:0000313" key="2">
    <source>
        <dbReference type="Proteomes" id="UP000640614"/>
    </source>
</evidence>
<accession>A0ABR9TSD4</accession>
<gene>
    <name evidence="1" type="ORF">C4F50_25500</name>
</gene>
<dbReference type="RefSeq" id="WP_194141401.1">
    <property type="nucleotide sequence ID" value="NZ_PRDM01000008.1"/>
</dbReference>
<protein>
    <submittedName>
        <fullName evidence="1">Uncharacterized protein</fullName>
    </submittedName>
</protein>
<comment type="caution">
    <text evidence="1">The sequence shown here is derived from an EMBL/GenBank/DDBJ whole genome shotgun (WGS) entry which is preliminary data.</text>
</comment>
<sequence length="778" mass="91666">MNDYTKNITRWIYGLTKDQFDEFIKVFIKDYFKVDTVSFTDGKSDGGIDMKIFINRIAKKIPLQVTVDSNVYNKLEKDLVKIFNNIQKHQFSENFYFFYSKGASEEKVNNLQDIAKREYSISLEIFDNKLIATYLEKPDFAASRNKLRDILGEFLNHEKTYFTENDKLCFDLLNHNSDSLELKERFINAFVLNAFFNCSNTILSKSDIQEQLKNEFNLQNPEYYCNKIIDNLLVKHKIEKVDLYKYQLTENESNKLKSIKADSDLLEREFLTNLQSIINNYDGNIELKIIIDKIYNIFKKYKEIDLDEINEAYEQENGENIEIQDLISYVNESLTDKTQIKNFIYEVISLCSENDFIIKISAGKLYKDLINSSEFDSYTRRQNKEVFLDTPVLLNLLMVMKEEDFEYDNYRFKVTKSLFSLIKNKENNTIYNTIEPYVIELADYLNRTIKMIPIYDTGLLEKLGGTSNELLNFFLKVKEKKLFDGSFRSYIEDFGISLNMVQKDDKNDYLQQFLIQLLKVNEINIDVVHKYDTDYKTRSDFQRISKTLGEIYSRNESNRKARSLKFDSLLFMHIYDLDIDLIDPIVITWDNTFKEFRKEYQLRNPSLRYWHLFKPGKYLDHTSLLNFKINSSAISNEILSMIDTEFEVVRGVKKLSDILTSIIDLKSASGTKLSRGLAEIRDTYIYEINKEDSIKTEVEYSDSQPVDEIVSNIYDYYNRKEGSYSLDNFTSILQIEDAIPAILLLLGEESSFFMRHGKYSDNYKKKFDGVIKSYLVVE</sequence>